<organism evidence="1 2">
    <name type="scientific">Naganishia adeliensis</name>
    <dbReference type="NCBI Taxonomy" id="92952"/>
    <lineage>
        <taxon>Eukaryota</taxon>
        <taxon>Fungi</taxon>
        <taxon>Dikarya</taxon>
        <taxon>Basidiomycota</taxon>
        <taxon>Agaricomycotina</taxon>
        <taxon>Tremellomycetes</taxon>
        <taxon>Filobasidiales</taxon>
        <taxon>Filobasidiaceae</taxon>
        <taxon>Naganishia</taxon>
    </lineage>
</organism>
<dbReference type="EMBL" id="JASBWS010000042">
    <property type="protein sequence ID" value="KAJ9106697.1"/>
    <property type="molecule type" value="Genomic_DNA"/>
</dbReference>
<evidence type="ECO:0000313" key="2">
    <source>
        <dbReference type="Proteomes" id="UP001230649"/>
    </source>
</evidence>
<evidence type="ECO:0000313" key="1">
    <source>
        <dbReference type="EMBL" id="KAJ9106697.1"/>
    </source>
</evidence>
<dbReference type="Proteomes" id="UP001230649">
    <property type="component" value="Unassembled WGS sequence"/>
</dbReference>
<gene>
    <name evidence="1" type="ORF">QFC20_004028</name>
</gene>
<accession>A0ACC2W7W8</accession>
<protein>
    <submittedName>
        <fullName evidence="1">Uncharacterized protein</fullName>
    </submittedName>
</protein>
<keyword evidence="2" id="KW-1185">Reference proteome</keyword>
<sequence>MTQLYRHILRAHKRGHFGKRTFQAFEVMLAEGSWKKALERILRARDAAIGEFERYEATGNVGLSPCLVSGRLYLLAIHLSATIDILESTSDIVYEDSLSFGQFIRDLTDLVDIAPEPRGNGFVTLVDEELATIIWDLVESFYIPDEGVCDTSDFDASGTSHGPSQSVITKLSAFAFGSRGADAREPDPESGIELRPYTGASFDTSDVPDQRSR</sequence>
<name>A0ACC2W7W8_9TREE</name>
<comment type="caution">
    <text evidence="1">The sequence shown here is derived from an EMBL/GenBank/DDBJ whole genome shotgun (WGS) entry which is preliminary data.</text>
</comment>
<proteinExistence type="predicted"/>
<reference evidence="1" key="1">
    <citation type="submission" date="2023-04" db="EMBL/GenBank/DDBJ databases">
        <title>Draft Genome sequencing of Naganishia species isolated from polar environments using Oxford Nanopore Technology.</title>
        <authorList>
            <person name="Leo P."/>
            <person name="Venkateswaran K."/>
        </authorList>
    </citation>
    <scope>NUCLEOTIDE SEQUENCE</scope>
    <source>
        <strain evidence="1">MNA-CCFEE 5262</strain>
    </source>
</reference>